<evidence type="ECO:0000259" key="1">
    <source>
        <dbReference type="Pfam" id="PF21307"/>
    </source>
</evidence>
<proteinExistence type="predicted"/>
<dbReference type="InterPro" id="IPR054363">
    <property type="entry name" value="GH95_cat"/>
</dbReference>
<evidence type="ECO:0000259" key="2">
    <source>
        <dbReference type="Pfam" id="PF22124"/>
    </source>
</evidence>
<evidence type="ECO:0000313" key="4">
    <source>
        <dbReference type="Proteomes" id="UP001596023"/>
    </source>
</evidence>
<gene>
    <name evidence="3" type="ORF">ACFO6W_00670</name>
</gene>
<name>A0ABV9KPV2_9BACT</name>
<evidence type="ECO:0000313" key="3">
    <source>
        <dbReference type="EMBL" id="MFC4672197.1"/>
    </source>
</evidence>
<dbReference type="SUPFAM" id="SSF48208">
    <property type="entry name" value="Six-hairpin glycosidases"/>
    <property type="match status" value="1"/>
</dbReference>
<protein>
    <submittedName>
        <fullName evidence="3">Glycoside hydrolase family 95-like protein</fullName>
    </submittedName>
</protein>
<reference evidence="4" key="1">
    <citation type="journal article" date="2019" name="Int. J. Syst. Evol. Microbiol.">
        <title>The Global Catalogue of Microorganisms (GCM) 10K type strain sequencing project: providing services to taxonomists for standard genome sequencing and annotation.</title>
        <authorList>
            <consortium name="The Broad Institute Genomics Platform"/>
            <consortium name="The Broad Institute Genome Sequencing Center for Infectious Disease"/>
            <person name="Wu L."/>
            <person name="Ma J."/>
        </authorList>
    </citation>
    <scope>NUCLEOTIDE SEQUENCE [LARGE SCALE GENOMIC DNA]</scope>
    <source>
        <strain evidence="4">CCUG 66188</strain>
    </source>
</reference>
<dbReference type="InterPro" id="IPR008928">
    <property type="entry name" value="6-hairpin_glycosidase_sf"/>
</dbReference>
<dbReference type="PANTHER" id="PTHR31084:SF0">
    <property type="entry name" value="ALPHA-L-FUCOSIDASE 2"/>
    <property type="match status" value="1"/>
</dbReference>
<dbReference type="RefSeq" id="WP_379993377.1">
    <property type="nucleotide sequence ID" value="NZ_JBHSGN010000004.1"/>
</dbReference>
<dbReference type="Gene3D" id="1.50.10.10">
    <property type="match status" value="1"/>
</dbReference>
<dbReference type="InterPro" id="IPR012341">
    <property type="entry name" value="6hp_glycosidase-like_sf"/>
</dbReference>
<accession>A0ABV9KPV2</accession>
<dbReference type="Pfam" id="PF22124">
    <property type="entry name" value="Glyco_hydro_95_cat"/>
    <property type="match status" value="1"/>
</dbReference>
<sequence>MRINFIYSGLAFSLAVFLFTGLLHAQQIVTPRGIDWATFLQQHDLVWTGIVPDYYSGAIMGNGLLGNNIYKEGEAYKFHIGRVDVTEGRMPADKSQYRNLYHGARLPIGYFLMKPVGAPLSENMRLNLWDATTTGNIITDKGKISFKSYVHATRDIIVLETDTEGEENGFQWDWNALKAISPRYTFGNKDYPQEYIDNPNPDVKIYTDGEYKLSVQNLLGGKSYIVAWHEIKEGNSRRIFITISQEQTEKQAIDKAKKTIRDAIKESPVALESSHKQWWHAYYPSSFVSFGNSKMESFYWIQQYKLGCITRPDKYIIDLQGPWAMEKTPWPAIWMNLNVQLTYSPLFTANRAEMSEPLWKSLNDNLQNLAENTSVNEWQEDAIVMGRSTSYHLLSPLKADMEDKMLYETGNLTWILYYYYEYCVYLQDENELLEKFYPLLKKSIAYYTHIKEKREDGKYHLPETASPEYKSARDCNYDLSLLRWGLNTLLKINTTYKLGDVKVPEWKDFIDNLVDYPVDPEKGYMIGENVNLTGSHRHYSHLLMVYPLHMVNWEQPENRELISKSISHWQSMPDYLQGYSFTGSSSMYSMMGDGQKAVAQLQKLIDKYIRPNTLYRETGPVIETPLAGAASLQELFLQSWGGKIRVFPAVPENWAQASFINFRAEGAFLVSASRYKGKTVFIQIESEKGGECRVQTYMNTDNLRVQQAKGAKTDFSVIDKAKGLISISTRKGDIIQLTDETLDTIIPKPVKHPKEECNPYGYKR</sequence>
<feature type="domain" description="Glycosyl hydrolase family 95 catalytic" evidence="2">
    <location>
        <begin position="304"/>
        <end position="614"/>
    </location>
</feature>
<dbReference type="EMBL" id="JBHSGN010000004">
    <property type="protein sequence ID" value="MFC4672197.1"/>
    <property type="molecule type" value="Genomic_DNA"/>
</dbReference>
<dbReference type="InterPro" id="IPR049053">
    <property type="entry name" value="AFCA-like_C"/>
</dbReference>
<dbReference type="PANTHER" id="PTHR31084">
    <property type="entry name" value="ALPHA-L-FUCOSIDASE 2"/>
    <property type="match status" value="1"/>
</dbReference>
<comment type="caution">
    <text evidence="3">The sequence shown here is derived from an EMBL/GenBank/DDBJ whole genome shotgun (WGS) entry which is preliminary data.</text>
</comment>
<organism evidence="3 4">
    <name type="scientific">Dysgonomonas termitidis</name>
    <dbReference type="NCBI Taxonomy" id="1516126"/>
    <lineage>
        <taxon>Bacteria</taxon>
        <taxon>Pseudomonadati</taxon>
        <taxon>Bacteroidota</taxon>
        <taxon>Bacteroidia</taxon>
        <taxon>Bacteroidales</taxon>
        <taxon>Dysgonomonadaceae</taxon>
        <taxon>Dysgonomonas</taxon>
    </lineage>
</organism>
<dbReference type="Pfam" id="PF21307">
    <property type="entry name" value="Glyco_hydro_95_C"/>
    <property type="match status" value="1"/>
</dbReference>
<keyword evidence="4" id="KW-1185">Reference proteome</keyword>
<dbReference type="Proteomes" id="UP001596023">
    <property type="component" value="Unassembled WGS sequence"/>
</dbReference>
<feature type="domain" description="Alpha fucosidase A-like C-terminal" evidence="1">
    <location>
        <begin position="638"/>
        <end position="734"/>
    </location>
</feature>